<proteinExistence type="predicted"/>
<dbReference type="SUPFAM" id="SSF54593">
    <property type="entry name" value="Glyoxalase/Bleomycin resistance protein/Dihydroxybiphenyl dioxygenase"/>
    <property type="match status" value="2"/>
</dbReference>
<feature type="domain" description="VOC" evidence="1">
    <location>
        <begin position="3"/>
        <end position="116"/>
    </location>
</feature>
<dbReference type="InterPro" id="IPR029068">
    <property type="entry name" value="Glyas_Bleomycin-R_OHBP_Dase"/>
</dbReference>
<keyword evidence="3" id="KW-1185">Reference proteome</keyword>
<organism evidence="2 3">
    <name type="scientific">Rubellimicrobium rubrum</name>
    <dbReference type="NCBI Taxonomy" id="2585369"/>
    <lineage>
        <taxon>Bacteria</taxon>
        <taxon>Pseudomonadati</taxon>
        <taxon>Pseudomonadota</taxon>
        <taxon>Alphaproteobacteria</taxon>
        <taxon>Rhodobacterales</taxon>
        <taxon>Roseobacteraceae</taxon>
        <taxon>Rubellimicrobium</taxon>
    </lineage>
</organism>
<dbReference type="Gene3D" id="3.10.180.10">
    <property type="entry name" value="2,3-Dihydroxybiphenyl 1,2-Dioxygenase, domain 1"/>
    <property type="match status" value="1"/>
</dbReference>
<reference evidence="2 3" key="1">
    <citation type="submission" date="2019-06" db="EMBL/GenBank/DDBJ databases">
        <title>YIM 131921 draft genome.</title>
        <authorList>
            <person name="Jiang L."/>
        </authorList>
    </citation>
    <scope>NUCLEOTIDE SEQUENCE [LARGE SCALE GENOMIC DNA]</scope>
    <source>
        <strain evidence="2 3">YIM 131921</strain>
    </source>
</reference>
<evidence type="ECO:0000259" key="1">
    <source>
        <dbReference type="PROSITE" id="PS51819"/>
    </source>
</evidence>
<dbReference type="Proteomes" id="UP000305887">
    <property type="component" value="Unassembled WGS sequence"/>
</dbReference>
<dbReference type="RefSeq" id="WP_139076486.1">
    <property type="nucleotide sequence ID" value="NZ_VDFU01000008.1"/>
</dbReference>
<evidence type="ECO:0000313" key="2">
    <source>
        <dbReference type="EMBL" id="TNC50162.1"/>
    </source>
</evidence>
<dbReference type="OrthoDB" id="7862473at2"/>
<evidence type="ECO:0000313" key="3">
    <source>
        <dbReference type="Proteomes" id="UP000305887"/>
    </source>
</evidence>
<comment type="caution">
    <text evidence="2">The sequence shown here is derived from an EMBL/GenBank/DDBJ whole genome shotgun (WGS) entry which is preliminary data.</text>
</comment>
<dbReference type="PROSITE" id="PS51819">
    <property type="entry name" value="VOC"/>
    <property type="match status" value="1"/>
</dbReference>
<dbReference type="AlphaFoldDB" id="A0A5C4N168"/>
<dbReference type="EMBL" id="VDFU01000008">
    <property type="protein sequence ID" value="TNC50162.1"/>
    <property type="molecule type" value="Genomic_DNA"/>
</dbReference>
<gene>
    <name evidence="2" type="ORF">FHG66_09400</name>
</gene>
<dbReference type="InterPro" id="IPR037523">
    <property type="entry name" value="VOC_core"/>
</dbReference>
<sequence length="220" mass="23643">MTRALIPELVLSDPEAGAAQLQQVFGFERQGDRMVLGTQTVLLSRGQPDGRHGRIDHLALSVPDLGSALQDCLARGGHLSAATPTGPLSIAEFWENGVDYVFLDGPEGAKFELIAKRSPAVPAPWGHDHIGISCTELGPMRAFFLGLGLEERAAVTLDQPEGRVDVAFLAWGDDVVELYCLPETRADPTLSDGLGFWRRLRAQGIDGPRTGPEGVEVLPL</sequence>
<protein>
    <recommendedName>
        <fullName evidence="1">VOC domain-containing protein</fullName>
    </recommendedName>
</protein>
<accession>A0A5C4N168</accession>
<name>A0A5C4N168_9RHOB</name>